<dbReference type="AlphaFoldDB" id="A0A432N7H3"/>
<sequence>MRMLVRIAQLLRYPDRCPEAQDAVVKHALSHRALSVELQRIADMMSPAVFGHDLSIRFSVFLMSSNLAERPCAYLTVSSTRFGPETHLQMK</sequence>
<proteinExistence type="predicted"/>
<evidence type="ECO:0000313" key="2">
    <source>
        <dbReference type="Proteomes" id="UP000273611"/>
    </source>
</evidence>
<dbReference type="Proteomes" id="UP000273611">
    <property type="component" value="Unassembled WGS sequence"/>
</dbReference>
<reference evidence="1 2" key="1">
    <citation type="journal article" date="2015" name="Int. J. Syst. Evol. Microbiol.">
        <title>Rhizobium anhuiense sp. nov., isolated from effective nodules of Vicia faba and Pisum sativum.</title>
        <authorList>
            <person name="Zhang Y.J."/>
            <person name="Zheng W.T."/>
            <person name="Everall I."/>
            <person name="Young J.P."/>
            <person name="Zhang X.X."/>
            <person name="Tian C.F."/>
            <person name="Sui X.H."/>
            <person name="Wang E.T."/>
            <person name="Chen W.X."/>
        </authorList>
    </citation>
    <scope>NUCLEOTIDE SEQUENCE [LARGE SCALE GENOMIC DNA]</scope>
    <source>
        <strain evidence="1 2">CCBAU 23252</strain>
    </source>
</reference>
<gene>
    <name evidence="1" type="ORF">EEQ99_34270</name>
</gene>
<organism evidence="1 2">
    <name type="scientific">Rhizobium anhuiense</name>
    <dbReference type="NCBI Taxonomy" id="1184720"/>
    <lineage>
        <taxon>Bacteria</taxon>
        <taxon>Pseudomonadati</taxon>
        <taxon>Pseudomonadota</taxon>
        <taxon>Alphaproteobacteria</taxon>
        <taxon>Hyphomicrobiales</taxon>
        <taxon>Rhizobiaceae</taxon>
        <taxon>Rhizobium/Agrobacterium group</taxon>
        <taxon>Rhizobium</taxon>
    </lineage>
</organism>
<name>A0A432N7H3_9HYPH</name>
<accession>A0A432N7H3</accession>
<evidence type="ECO:0000313" key="1">
    <source>
        <dbReference type="EMBL" id="RUL95491.1"/>
    </source>
</evidence>
<dbReference type="EMBL" id="RIBW01000034">
    <property type="protein sequence ID" value="RUL95491.1"/>
    <property type="molecule type" value="Genomic_DNA"/>
</dbReference>
<comment type="caution">
    <text evidence="1">The sequence shown here is derived from an EMBL/GenBank/DDBJ whole genome shotgun (WGS) entry which is preliminary data.</text>
</comment>
<protein>
    <submittedName>
        <fullName evidence="1">Uncharacterized protein</fullName>
    </submittedName>
</protein>